<proteinExistence type="predicted"/>
<dbReference type="EMBL" id="FNHE01000011">
    <property type="protein sequence ID" value="SDN05162.1"/>
    <property type="molecule type" value="Genomic_DNA"/>
</dbReference>
<evidence type="ECO:0000313" key="1">
    <source>
        <dbReference type="EMBL" id="SDN05162.1"/>
    </source>
</evidence>
<sequence length="68" mass="7742">MDDSDLVEGIHSEDERADALLLGRRTSEDSRSYWPVTYCAMPRPDRPATPRRAVAGTRRLRIRLLTAT</sequence>
<keyword evidence="2" id="KW-1185">Reference proteome</keyword>
<organism evidence="1 2">
    <name type="scientific">Geodermatophilus siccatus</name>
    <dbReference type="NCBI Taxonomy" id="1137991"/>
    <lineage>
        <taxon>Bacteria</taxon>
        <taxon>Bacillati</taxon>
        <taxon>Actinomycetota</taxon>
        <taxon>Actinomycetes</taxon>
        <taxon>Geodermatophilales</taxon>
        <taxon>Geodermatophilaceae</taxon>
        <taxon>Geodermatophilus</taxon>
    </lineage>
</organism>
<protein>
    <submittedName>
        <fullName evidence="1">Uncharacterized protein</fullName>
    </submittedName>
</protein>
<dbReference type="Proteomes" id="UP000198680">
    <property type="component" value="Unassembled WGS sequence"/>
</dbReference>
<gene>
    <name evidence="1" type="ORF">SAMN05660642_03927</name>
</gene>
<accession>A0A1G9Y7K9</accession>
<evidence type="ECO:0000313" key="2">
    <source>
        <dbReference type="Proteomes" id="UP000198680"/>
    </source>
</evidence>
<dbReference type="RefSeq" id="WP_217636209.1">
    <property type="nucleotide sequence ID" value="NZ_FNHE01000011.1"/>
</dbReference>
<name>A0A1G9Y7K9_9ACTN</name>
<reference evidence="2" key="1">
    <citation type="submission" date="2016-10" db="EMBL/GenBank/DDBJ databases">
        <authorList>
            <person name="Varghese N."/>
            <person name="Submissions S."/>
        </authorList>
    </citation>
    <scope>NUCLEOTIDE SEQUENCE [LARGE SCALE GENOMIC DNA]</scope>
    <source>
        <strain evidence="2">DSM 45419</strain>
    </source>
</reference>
<dbReference type="STRING" id="1137991.SAMN05660642_03927"/>
<dbReference type="AlphaFoldDB" id="A0A1G9Y7K9"/>